<dbReference type="InterPro" id="IPR029010">
    <property type="entry name" value="ThuA-like"/>
</dbReference>
<dbReference type="Gene3D" id="3.40.50.880">
    <property type="match status" value="1"/>
</dbReference>
<proteinExistence type="predicted"/>
<dbReference type="SUPFAM" id="SSF52317">
    <property type="entry name" value="Class I glutamine amidotransferase-like"/>
    <property type="match status" value="1"/>
</dbReference>
<evidence type="ECO:0000313" key="4">
    <source>
        <dbReference type="Proteomes" id="UP000266327"/>
    </source>
</evidence>
<dbReference type="AlphaFoldDB" id="A0A3A3G601"/>
<sequence length="165" mass="18505">MRANSIAAPAPPTCSGFSGKRKRPPKPRKEKILDPPRRPIQDPVNQGVAPFELTDELYLFEVFEESVIPLFRSDFTFTAEHFFSAKQALAGNLNANAGWQHAPGSNLVGWVKRYRNSPIVYLQFGDGPVTYRNPSFRKILQNAICWACSPEVLRWARESGETGKA</sequence>
<evidence type="ECO:0000256" key="1">
    <source>
        <dbReference type="SAM" id="MobiDB-lite"/>
    </source>
</evidence>
<organism evidence="3 4">
    <name type="scientific">Noviherbaspirillum sedimenti</name>
    <dbReference type="NCBI Taxonomy" id="2320865"/>
    <lineage>
        <taxon>Bacteria</taxon>
        <taxon>Pseudomonadati</taxon>
        <taxon>Pseudomonadota</taxon>
        <taxon>Betaproteobacteria</taxon>
        <taxon>Burkholderiales</taxon>
        <taxon>Oxalobacteraceae</taxon>
        <taxon>Noviherbaspirillum</taxon>
    </lineage>
</organism>
<evidence type="ECO:0000259" key="2">
    <source>
        <dbReference type="Pfam" id="PF06283"/>
    </source>
</evidence>
<protein>
    <recommendedName>
        <fullName evidence="2">ThuA-like domain-containing protein</fullName>
    </recommendedName>
</protein>
<dbReference type="InterPro" id="IPR029062">
    <property type="entry name" value="Class_I_gatase-like"/>
</dbReference>
<feature type="domain" description="ThuA-like" evidence="2">
    <location>
        <begin position="41"/>
        <end position="147"/>
    </location>
</feature>
<feature type="compositionally biased region" description="Basic and acidic residues" evidence="1">
    <location>
        <begin position="30"/>
        <end position="40"/>
    </location>
</feature>
<name>A0A3A3G601_9BURK</name>
<accession>A0A3A3G601</accession>
<reference evidence="4" key="1">
    <citation type="submission" date="2018-09" db="EMBL/GenBank/DDBJ databases">
        <authorList>
            <person name="Zhu H."/>
        </authorList>
    </citation>
    <scope>NUCLEOTIDE SEQUENCE [LARGE SCALE GENOMIC DNA]</scope>
    <source>
        <strain evidence="4">K1S02-23</strain>
    </source>
</reference>
<keyword evidence="4" id="KW-1185">Reference proteome</keyword>
<gene>
    <name evidence="3" type="ORF">D3878_17965</name>
</gene>
<dbReference type="Proteomes" id="UP000266327">
    <property type="component" value="Unassembled WGS sequence"/>
</dbReference>
<dbReference type="EMBL" id="QYUQ01000002">
    <property type="protein sequence ID" value="RJG03244.1"/>
    <property type="molecule type" value="Genomic_DNA"/>
</dbReference>
<feature type="compositionally biased region" description="Basic residues" evidence="1">
    <location>
        <begin position="19"/>
        <end position="29"/>
    </location>
</feature>
<evidence type="ECO:0000313" key="3">
    <source>
        <dbReference type="EMBL" id="RJG03244.1"/>
    </source>
</evidence>
<comment type="caution">
    <text evidence="3">The sequence shown here is derived from an EMBL/GenBank/DDBJ whole genome shotgun (WGS) entry which is preliminary data.</text>
</comment>
<feature type="region of interest" description="Disordered" evidence="1">
    <location>
        <begin position="1"/>
        <end position="45"/>
    </location>
</feature>
<dbReference type="Pfam" id="PF06283">
    <property type="entry name" value="ThuA"/>
    <property type="match status" value="1"/>
</dbReference>